<dbReference type="RefSeq" id="WP_212676583.1">
    <property type="nucleotide sequence ID" value="NZ_JAGSPJ010000007.1"/>
</dbReference>
<dbReference type="Pfam" id="PF01809">
    <property type="entry name" value="YidD"/>
    <property type="match status" value="1"/>
</dbReference>
<accession>A0A941IET2</accession>
<name>A0A941IET2_9BURK</name>
<organism evidence="2 3">
    <name type="scientific">Undibacterium fentianense</name>
    <dbReference type="NCBI Taxonomy" id="2828728"/>
    <lineage>
        <taxon>Bacteria</taxon>
        <taxon>Pseudomonadati</taxon>
        <taxon>Pseudomonadota</taxon>
        <taxon>Betaproteobacteria</taxon>
        <taxon>Burkholderiales</taxon>
        <taxon>Oxalobacteraceae</taxon>
        <taxon>Undibacterium</taxon>
    </lineage>
</organism>
<dbReference type="PANTHER" id="PTHR33383">
    <property type="entry name" value="MEMBRANE PROTEIN INSERTION EFFICIENCY FACTOR-RELATED"/>
    <property type="match status" value="1"/>
</dbReference>
<keyword evidence="1" id="KW-0472">Membrane</keyword>
<dbReference type="AlphaFoldDB" id="A0A941IET2"/>
<dbReference type="PANTHER" id="PTHR33383:SF1">
    <property type="entry name" value="MEMBRANE PROTEIN INSERTION EFFICIENCY FACTOR-RELATED"/>
    <property type="match status" value="1"/>
</dbReference>
<dbReference type="GO" id="GO:0005886">
    <property type="term" value="C:plasma membrane"/>
    <property type="evidence" value="ECO:0007669"/>
    <property type="project" value="UniProtKB-SubCell"/>
</dbReference>
<keyword evidence="3" id="KW-1185">Reference proteome</keyword>
<dbReference type="InterPro" id="IPR002696">
    <property type="entry name" value="Membr_insert_effic_factor_YidD"/>
</dbReference>
<comment type="subcellular location">
    <subcellularLocation>
        <location evidence="1">Cell membrane</location>
        <topology evidence="1">Peripheral membrane protein</topology>
        <orientation evidence="1">Cytoplasmic side</orientation>
    </subcellularLocation>
</comment>
<dbReference type="HAMAP" id="MF_00386">
    <property type="entry name" value="UPF0161_YidD"/>
    <property type="match status" value="1"/>
</dbReference>
<dbReference type="SMART" id="SM01234">
    <property type="entry name" value="Haemolytic"/>
    <property type="match status" value="1"/>
</dbReference>
<comment type="function">
    <text evidence="1">Could be involved in insertion of integral membrane proteins into the membrane.</text>
</comment>
<reference evidence="2" key="1">
    <citation type="submission" date="2021-04" db="EMBL/GenBank/DDBJ databases">
        <title>novel species isolated from subtropical streams in China.</title>
        <authorList>
            <person name="Lu H."/>
        </authorList>
    </citation>
    <scope>NUCLEOTIDE SEQUENCE</scope>
    <source>
        <strain evidence="2">FT137W</strain>
    </source>
</reference>
<evidence type="ECO:0000313" key="2">
    <source>
        <dbReference type="EMBL" id="MBR7801453.1"/>
    </source>
</evidence>
<comment type="similarity">
    <text evidence="1">Belongs to the UPF0161 family.</text>
</comment>
<sequence>MKRLLILILRGYKLAISPMLGQNCRFYPSCSEYAMEAIREYGAAKGSLMAGKRLCKCHPWHPGGIDLVPPKSGVASDDTGCKLEDDHQCSPADLNFVQGGDEILTKDPTSTRQQLI</sequence>
<comment type="caution">
    <text evidence="2">The sequence shown here is derived from an EMBL/GenBank/DDBJ whole genome shotgun (WGS) entry which is preliminary data.</text>
</comment>
<dbReference type="EMBL" id="JAGSPJ010000007">
    <property type="protein sequence ID" value="MBR7801453.1"/>
    <property type="molecule type" value="Genomic_DNA"/>
</dbReference>
<dbReference type="NCBIfam" id="TIGR00278">
    <property type="entry name" value="membrane protein insertion efficiency factor YidD"/>
    <property type="match status" value="1"/>
</dbReference>
<gene>
    <name evidence="2" type="primary">yidD</name>
    <name evidence="2" type="ORF">KDM90_15690</name>
</gene>
<proteinExistence type="inferred from homology"/>
<protein>
    <recommendedName>
        <fullName evidence="1">Putative membrane protein insertion efficiency factor</fullName>
    </recommendedName>
</protein>
<keyword evidence="1" id="KW-1003">Cell membrane</keyword>
<evidence type="ECO:0000313" key="3">
    <source>
        <dbReference type="Proteomes" id="UP000678545"/>
    </source>
</evidence>
<evidence type="ECO:0000256" key="1">
    <source>
        <dbReference type="HAMAP-Rule" id="MF_00386"/>
    </source>
</evidence>
<dbReference type="Proteomes" id="UP000678545">
    <property type="component" value="Unassembled WGS sequence"/>
</dbReference>